<dbReference type="Gene3D" id="2.40.160.60">
    <property type="entry name" value="Outer membrane protein transport protein (OMPP1/FadL/TodX)"/>
    <property type="match status" value="1"/>
</dbReference>
<comment type="similarity">
    <text evidence="2">Belongs to the OmpP1/FadL family.</text>
</comment>
<dbReference type="Pfam" id="PF03349">
    <property type="entry name" value="Toluene_X"/>
    <property type="match status" value="1"/>
</dbReference>
<keyword evidence="4" id="KW-0812">Transmembrane</keyword>
<dbReference type="EMBL" id="CP059693">
    <property type="protein sequence ID" value="WDE14267.1"/>
    <property type="molecule type" value="Genomic_DNA"/>
</dbReference>
<evidence type="ECO:0000256" key="1">
    <source>
        <dbReference type="ARBA" id="ARBA00004571"/>
    </source>
</evidence>
<sequence>MKMKKTAQVLSFNLLACEAYSAAFALNEHSASGLGRAFSGEGAISDNAAVLARNPAAMTRFKQAEVAVVGTAIGPDISLEGTNNAGLDEDSIAPDALIPALYYILPLNKNFAVGAGAFSNFGLATEFPDDYPAGQLAGETKLTTINVNASAAYRFNHYLSLGLGVNLVYADATLIRHFGSNSYGITQETEAAKMTGDDIAYGYNVGVLYEINDNHRVSLTYRSQVDLTLTGDYSNELPPSFGGLAGESLAGELELTLPDIAELSGYHQLSNKVALHYSVQWTGWSSFERLEAYAQGIDSAVFEKDEYFENSLRSGVGISYNLEDVLTLRAGVAYDETPIEQAYRSISIPDSNRIWYSTGMTYHFKNASSFDLGMSFIKGEEAEFTETDDLGQAWQFTSNGDATLVSAQYNYRF</sequence>
<accession>A0ABY7VKJ5</accession>
<dbReference type="Proteomes" id="UP001215231">
    <property type="component" value="Chromosome"/>
</dbReference>
<evidence type="ECO:0000313" key="10">
    <source>
        <dbReference type="Proteomes" id="UP001215231"/>
    </source>
</evidence>
<evidence type="ECO:0000313" key="9">
    <source>
        <dbReference type="EMBL" id="WDE14267.1"/>
    </source>
</evidence>
<dbReference type="SUPFAM" id="SSF56935">
    <property type="entry name" value="Porins"/>
    <property type="match status" value="1"/>
</dbReference>
<proteinExistence type="inferred from homology"/>
<reference evidence="9 10" key="1">
    <citation type="journal article" date="2022" name="Mar. Drugs">
        <title>Bioassay-Guided Fractionation Leads to the Detection of Cholic Acid Generated by the Rare Thalassomonas sp.</title>
        <authorList>
            <person name="Pheiffer F."/>
            <person name="Schneider Y.K."/>
            <person name="Hansen E.H."/>
            <person name="Andersen J.H."/>
            <person name="Isaksson J."/>
            <person name="Busche T."/>
            <person name="R C."/>
            <person name="Kalinowski J."/>
            <person name="Zyl L.V."/>
            <person name="Trindade M."/>
        </authorList>
    </citation>
    <scope>NUCLEOTIDE SEQUENCE [LARGE SCALE GENOMIC DNA]</scope>
    <source>
        <strain evidence="9 10">A5K-61T</strain>
    </source>
</reference>
<evidence type="ECO:0000256" key="8">
    <source>
        <dbReference type="SAM" id="SignalP"/>
    </source>
</evidence>
<keyword evidence="6" id="KW-0472">Membrane</keyword>
<evidence type="ECO:0000256" key="4">
    <source>
        <dbReference type="ARBA" id="ARBA00022692"/>
    </source>
</evidence>
<dbReference type="RefSeq" id="WP_274054817.1">
    <property type="nucleotide sequence ID" value="NZ_CP059693.1"/>
</dbReference>
<organism evidence="9 10">
    <name type="scientific">Thalassomonas haliotis</name>
    <dbReference type="NCBI Taxonomy" id="485448"/>
    <lineage>
        <taxon>Bacteria</taxon>
        <taxon>Pseudomonadati</taxon>
        <taxon>Pseudomonadota</taxon>
        <taxon>Gammaproteobacteria</taxon>
        <taxon>Alteromonadales</taxon>
        <taxon>Colwelliaceae</taxon>
        <taxon>Thalassomonas</taxon>
    </lineage>
</organism>
<keyword evidence="3" id="KW-1134">Transmembrane beta strand</keyword>
<evidence type="ECO:0000256" key="2">
    <source>
        <dbReference type="ARBA" id="ARBA00008163"/>
    </source>
</evidence>
<protein>
    <submittedName>
        <fullName evidence="9">Outer membrane protein transport protein</fullName>
    </submittedName>
</protein>
<dbReference type="PANTHER" id="PTHR35093">
    <property type="entry name" value="OUTER MEMBRANE PROTEIN NMB0088-RELATED"/>
    <property type="match status" value="1"/>
</dbReference>
<evidence type="ECO:0000256" key="5">
    <source>
        <dbReference type="ARBA" id="ARBA00022729"/>
    </source>
</evidence>
<keyword evidence="7" id="KW-0998">Cell outer membrane</keyword>
<name>A0ABY7VKJ5_9GAMM</name>
<dbReference type="InterPro" id="IPR005017">
    <property type="entry name" value="OMPP1/FadL/TodX"/>
</dbReference>
<feature type="signal peptide" evidence="8">
    <location>
        <begin position="1"/>
        <end position="25"/>
    </location>
</feature>
<evidence type="ECO:0000256" key="6">
    <source>
        <dbReference type="ARBA" id="ARBA00023136"/>
    </source>
</evidence>
<feature type="chain" id="PRO_5045740672" evidence="8">
    <location>
        <begin position="26"/>
        <end position="413"/>
    </location>
</feature>
<dbReference type="PANTHER" id="PTHR35093:SF3">
    <property type="entry name" value="LONG-CHAIN FATTY ACID TRANSPORT PROTEIN"/>
    <property type="match status" value="1"/>
</dbReference>
<comment type="subcellular location">
    <subcellularLocation>
        <location evidence="1">Cell outer membrane</location>
        <topology evidence="1">Multi-pass membrane protein</topology>
    </subcellularLocation>
</comment>
<gene>
    <name evidence="9" type="ORF">H3N35_13105</name>
</gene>
<keyword evidence="10" id="KW-1185">Reference proteome</keyword>
<keyword evidence="5 8" id="KW-0732">Signal</keyword>
<evidence type="ECO:0000256" key="7">
    <source>
        <dbReference type="ARBA" id="ARBA00023237"/>
    </source>
</evidence>
<evidence type="ECO:0000256" key="3">
    <source>
        <dbReference type="ARBA" id="ARBA00022452"/>
    </source>
</evidence>